<dbReference type="AlphaFoldDB" id="A0A9K3DTH8"/>
<proteinExistence type="predicted"/>
<organism evidence="1 2">
    <name type="scientific">Helianthus annuus</name>
    <name type="common">Common sunflower</name>
    <dbReference type="NCBI Taxonomy" id="4232"/>
    <lineage>
        <taxon>Eukaryota</taxon>
        <taxon>Viridiplantae</taxon>
        <taxon>Streptophyta</taxon>
        <taxon>Embryophyta</taxon>
        <taxon>Tracheophyta</taxon>
        <taxon>Spermatophyta</taxon>
        <taxon>Magnoliopsida</taxon>
        <taxon>eudicotyledons</taxon>
        <taxon>Gunneridae</taxon>
        <taxon>Pentapetalae</taxon>
        <taxon>asterids</taxon>
        <taxon>campanulids</taxon>
        <taxon>Asterales</taxon>
        <taxon>Asteraceae</taxon>
        <taxon>Asteroideae</taxon>
        <taxon>Heliantheae alliance</taxon>
        <taxon>Heliantheae</taxon>
        <taxon>Helianthus</taxon>
    </lineage>
</organism>
<dbReference type="Proteomes" id="UP000215914">
    <property type="component" value="Unassembled WGS sequence"/>
</dbReference>
<name>A0A9K3DTH8_HELAN</name>
<evidence type="ECO:0000313" key="1">
    <source>
        <dbReference type="EMBL" id="KAF5761191.1"/>
    </source>
</evidence>
<dbReference type="Gramene" id="mRNA:HanXRQr2_Chr16g0762201">
    <property type="protein sequence ID" value="mRNA:HanXRQr2_Chr16g0762201"/>
    <property type="gene ID" value="HanXRQr2_Chr16g0762201"/>
</dbReference>
<accession>A0A9K3DTH8</accession>
<sequence length="51" mass="6071">MSPHFPLLHSWRLCYVQHSMVMSHNNQSSRELPGKVLKFLLLKFRLLAYSE</sequence>
<dbReference type="EMBL" id="MNCJ02000331">
    <property type="protein sequence ID" value="KAF5761191.1"/>
    <property type="molecule type" value="Genomic_DNA"/>
</dbReference>
<comment type="caution">
    <text evidence="1">The sequence shown here is derived from an EMBL/GenBank/DDBJ whole genome shotgun (WGS) entry which is preliminary data.</text>
</comment>
<gene>
    <name evidence="1" type="ORF">HanXRQr2_Chr16g0762201</name>
</gene>
<reference evidence="1" key="2">
    <citation type="submission" date="2020-06" db="EMBL/GenBank/DDBJ databases">
        <title>Helianthus annuus Genome sequencing and assembly Release 2.</title>
        <authorList>
            <person name="Gouzy J."/>
            <person name="Langlade N."/>
            <person name="Munos S."/>
        </authorList>
    </citation>
    <scope>NUCLEOTIDE SEQUENCE</scope>
    <source>
        <tissue evidence="1">Leaves</tissue>
    </source>
</reference>
<reference evidence="1" key="1">
    <citation type="journal article" date="2017" name="Nature">
        <title>The sunflower genome provides insights into oil metabolism, flowering and Asterid evolution.</title>
        <authorList>
            <person name="Badouin H."/>
            <person name="Gouzy J."/>
            <person name="Grassa C.J."/>
            <person name="Murat F."/>
            <person name="Staton S.E."/>
            <person name="Cottret L."/>
            <person name="Lelandais-Briere C."/>
            <person name="Owens G.L."/>
            <person name="Carrere S."/>
            <person name="Mayjonade B."/>
            <person name="Legrand L."/>
            <person name="Gill N."/>
            <person name="Kane N.C."/>
            <person name="Bowers J.E."/>
            <person name="Hubner S."/>
            <person name="Bellec A."/>
            <person name="Berard A."/>
            <person name="Berges H."/>
            <person name="Blanchet N."/>
            <person name="Boniface M.C."/>
            <person name="Brunel D."/>
            <person name="Catrice O."/>
            <person name="Chaidir N."/>
            <person name="Claudel C."/>
            <person name="Donnadieu C."/>
            <person name="Faraut T."/>
            <person name="Fievet G."/>
            <person name="Helmstetter N."/>
            <person name="King M."/>
            <person name="Knapp S.J."/>
            <person name="Lai Z."/>
            <person name="Le Paslier M.C."/>
            <person name="Lippi Y."/>
            <person name="Lorenzon L."/>
            <person name="Mandel J.R."/>
            <person name="Marage G."/>
            <person name="Marchand G."/>
            <person name="Marquand E."/>
            <person name="Bret-Mestries E."/>
            <person name="Morien E."/>
            <person name="Nambeesan S."/>
            <person name="Nguyen T."/>
            <person name="Pegot-Espagnet P."/>
            <person name="Pouilly N."/>
            <person name="Raftis F."/>
            <person name="Sallet E."/>
            <person name="Schiex T."/>
            <person name="Thomas J."/>
            <person name="Vandecasteele C."/>
            <person name="Vares D."/>
            <person name="Vear F."/>
            <person name="Vautrin S."/>
            <person name="Crespi M."/>
            <person name="Mangin B."/>
            <person name="Burke J.M."/>
            <person name="Salse J."/>
            <person name="Munos S."/>
            <person name="Vincourt P."/>
            <person name="Rieseberg L.H."/>
            <person name="Langlade N.B."/>
        </authorList>
    </citation>
    <scope>NUCLEOTIDE SEQUENCE</scope>
    <source>
        <tissue evidence="1">Leaves</tissue>
    </source>
</reference>
<evidence type="ECO:0000313" key="2">
    <source>
        <dbReference type="Proteomes" id="UP000215914"/>
    </source>
</evidence>
<protein>
    <submittedName>
        <fullName evidence="1">Uncharacterized protein</fullName>
    </submittedName>
</protein>
<keyword evidence="2" id="KW-1185">Reference proteome</keyword>